<dbReference type="EMBL" id="CP069035">
    <property type="protein sequence ID" value="QRD02473.1"/>
    <property type="molecule type" value="Genomic_DNA"/>
</dbReference>
<evidence type="ECO:0000313" key="2">
    <source>
        <dbReference type="EMBL" id="QRD02473.1"/>
    </source>
</evidence>
<dbReference type="VEuPathDB" id="FungiDB:JI435_418020"/>
<name>A0A7U2FCE1_PHANO</name>
<dbReference type="Proteomes" id="UP000663193">
    <property type="component" value="Chromosome 13"/>
</dbReference>
<proteinExistence type="predicted"/>
<sequence>MAPRLNCRRTRWTFQPHPHQPHILSSGQGRQPARQCKHARFGSAPSTFRSPANDENEITAQLA</sequence>
<feature type="region of interest" description="Disordered" evidence="1">
    <location>
        <begin position="1"/>
        <end position="63"/>
    </location>
</feature>
<gene>
    <name evidence="2" type="ORF">JI435_418020</name>
</gene>
<dbReference type="AlphaFoldDB" id="A0A7U2FCE1"/>
<feature type="compositionally biased region" description="Basic residues" evidence="1">
    <location>
        <begin position="1"/>
        <end position="11"/>
    </location>
</feature>
<keyword evidence="3" id="KW-1185">Reference proteome</keyword>
<protein>
    <submittedName>
        <fullName evidence="2">Uncharacterized protein</fullName>
    </submittedName>
</protein>
<evidence type="ECO:0000256" key="1">
    <source>
        <dbReference type="SAM" id="MobiDB-lite"/>
    </source>
</evidence>
<organism evidence="2 3">
    <name type="scientific">Phaeosphaeria nodorum (strain SN15 / ATCC MYA-4574 / FGSC 10173)</name>
    <name type="common">Glume blotch fungus</name>
    <name type="synonym">Parastagonospora nodorum</name>
    <dbReference type="NCBI Taxonomy" id="321614"/>
    <lineage>
        <taxon>Eukaryota</taxon>
        <taxon>Fungi</taxon>
        <taxon>Dikarya</taxon>
        <taxon>Ascomycota</taxon>
        <taxon>Pezizomycotina</taxon>
        <taxon>Dothideomycetes</taxon>
        <taxon>Pleosporomycetidae</taxon>
        <taxon>Pleosporales</taxon>
        <taxon>Pleosporineae</taxon>
        <taxon>Phaeosphaeriaceae</taxon>
        <taxon>Parastagonospora</taxon>
    </lineage>
</organism>
<evidence type="ECO:0000313" key="3">
    <source>
        <dbReference type="Proteomes" id="UP000663193"/>
    </source>
</evidence>
<accession>A0A7U2FCE1</accession>
<reference evidence="3" key="1">
    <citation type="journal article" date="2021" name="BMC Genomics">
        <title>Chromosome-level genome assembly and manually-curated proteome of model necrotroph Parastagonospora nodorum Sn15 reveals a genome-wide trove of candidate effector homologs, and redundancy of virulence-related functions within an accessory chromosome.</title>
        <authorList>
            <person name="Bertazzoni S."/>
            <person name="Jones D.A.B."/>
            <person name="Phan H.T."/>
            <person name="Tan K.-C."/>
            <person name="Hane J.K."/>
        </authorList>
    </citation>
    <scope>NUCLEOTIDE SEQUENCE [LARGE SCALE GENOMIC DNA]</scope>
    <source>
        <strain evidence="3">SN15 / ATCC MYA-4574 / FGSC 10173)</strain>
    </source>
</reference>